<keyword evidence="9" id="KW-1185">Reference proteome</keyword>
<evidence type="ECO:0000256" key="4">
    <source>
        <dbReference type="ARBA" id="ARBA00022840"/>
    </source>
</evidence>
<dbReference type="GO" id="GO:0005524">
    <property type="term" value="F:ATP binding"/>
    <property type="evidence" value="ECO:0007669"/>
    <property type="project" value="UniProtKB-KW"/>
</dbReference>
<dbReference type="GO" id="GO:0005886">
    <property type="term" value="C:plasma membrane"/>
    <property type="evidence" value="ECO:0007669"/>
    <property type="project" value="TreeGrafter"/>
</dbReference>
<proteinExistence type="predicted"/>
<dbReference type="GO" id="GO:0007411">
    <property type="term" value="P:axon guidance"/>
    <property type="evidence" value="ECO:0007669"/>
    <property type="project" value="TreeGrafter"/>
</dbReference>
<evidence type="ECO:0000256" key="7">
    <source>
        <dbReference type="ARBA" id="ARBA00023170"/>
    </source>
</evidence>
<evidence type="ECO:0000313" key="10">
    <source>
        <dbReference type="WBParaSite" id="maker-unitig_28940-snap-gene-0.3-mRNA-1"/>
    </source>
</evidence>
<dbReference type="AlphaFoldDB" id="A0A1I8FDG6"/>
<evidence type="ECO:0000256" key="1">
    <source>
        <dbReference type="ARBA" id="ARBA00004167"/>
    </source>
</evidence>
<dbReference type="PANTHER" id="PTHR46877:SF14">
    <property type="entry name" value="RECEPTOR PROTEIN-TYROSINE KINASE"/>
    <property type="match status" value="1"/>
</dbReference>
<dbReference type="InterPro" id="IPR036116">
    <property type="entry name" value="FN3_sf"/>
</dbReference>
<accession>A0A1I8FDG6</accession>
<organism evidence="9 10">
    <name type="scientific">Macrostomum lignano</name>
    <dbReference type="NCBI Taxonomy" id="282301"/>
    <lineage>
        <taxon>Eukaryota</taxon>
        <taxon>Metazoa</taxon>
        <taxon>Spiralia</taxon>
        <taxon>Lophotrochozoa</taxon>
        <taxon>Platyhelminthes</taxon>
        <taxon>Rhabditophora</taxon>
        <taxon>Macrostomorpha</taxon>
        <taxon>Macrostomida</taxon>
        <taxon>Macrostomidae</taxon>
        <taxon>Macrostomum</taxon>
    </lineage>
</organism>
<evidence type="ECO:0000256" key="6">
    <source>
        <dbReference type="ARBA" id="ARBA00023136"/>
    </source>
</evidence>
<dbReference type="InterPro" id="IPR013783">
    <property type="entry name" value="Ig-like_fold"/>
</dbReference>
<dbReference type="Gene3D" id="2.60.40.10">
    <property type="entry name" value="Immunoglobulins"/>
    <property type="match status" value="1"/>
</dbReference>
<sequence>PPTAPRDAIVTENSRSRVVLSWSPPEDPGGRTDIRYHVDCYGCGPVSSQSGIRFEPGQSLSDRSVAIRGLQPLTRYTFHVYALNASPRWLAQRGAPGGPSPCRPLRHCPNKLDAVSARRSSAPTLVWQLQLDKSDPKQSKNFESSKFFPKKDHSRPFVSLHGEGQFLVKELDTGSYVSWCT</sequence>
<feature type="domain" description="Fibronectin type-III" evidence="8">
    <location>
        <begin position="1"/>
        <end position="111"/>
    </location>
</feature>
<dbReference type="InterPro" id="IPR050449">
    <property type="entry name" value="Ephrin_rcpt_TKs"/>
</dbReference>
<keyword evidence="3" id="KW-0547">Nucleotide-binding</keyword>
<dbReference type="WBParaSite" id="maker-unitig_28940-snap-gene-0.3-mRNA-1">
    <property type="protein sequence ID" value="maker-unitig_28940-snap-gene-0.3-mRNA-1"/>
    <property type="gene ID" value="maker-unitig_28940-snap-gene-0.3"/>
</dbReference>
<dbReference type="SMART" id="SM00060">
    <property type="entry name" value="FN3"/>
    <property type="match status" value="1"/>
</dbReference>
<evidence type="ECO:0000256" key="3">
    <source>
        <dbReference type="ARBA" id="ARBA00022741"/>
    </source>
</evidence>
<dbReference type="Pfam" id="PF00041">
    <property type="entry name" value="fn3"/>
    <property type="match status" value="1"/>
</dbReference>
<evidence type="ECO:0000256" key="5">
    <source>
        <dbReference type="ARBA" id="ARBA00022989"/>
    </source>
</evidence>
<keyword evidence="5" id="KW-1133">Transmembrane helix</keyword>
<dbReference type="GO" id="GO:0030425">
    <property type="term" value="C:dendrite"/>
    <property type="evidence" value="ECO:0007669"/>
    <property type="project" value="TreeGrafter"/>
</dbReference>
<dbReference type="PANTHER" id="PTHR46877">
    <property type="entry name" value="EPH RECEPTOR A5"/>
    <property type="match status" value="1"/>
</dbReference>
<name>A0A1I8FDG6_9PLAT</name>
<dbReference type="InterPro" id="IPR003961">
    <property type="entry name" value="FN3_dom"/>
</dbReference>
<keyword evidence="4" id="KW-0067">ATP-binding</keyword>
<dbReference type="CDD" id="cd00063">
    <property type="entry name" value="FN3"/>
    <property type="match status" value="1"/>
</dbReference>
<evidence type="ECO:0000256" key="2">
    <source>
        <dbReference type="ARBA" id="ARBA00022692"/>
    </source>
</evidence>
<evidence type="ECO:0000313" key="9">
    <source>
        <dbReference type="Proteomes" id="UP000095280"/>
    </source>
</evidence>
<keyword evidence="7" id="KW-0675">Receptor</keyword>
<protein>
    <submittedName>
        <fullName evidence="10">Fibronectin type-III domain-containing protein</fullName>
    </submittedName>
</protein>
<dbReference type="SUPFAM" id="SSF49265">
    <property type="entry name" value="Fibronectin type III"/>
    <property type="match status" value="1"/>
</dbReference>
<keyword evidence="6" id="KW-0472">Membrane</keyword>
<dbReference type="GO" id="GO:0005005">
    <property type="term" value="F:transmembrane-ephrin receptor activity"/>
    <property type="evidence" value="ECO:0007669"/>
    <property type="project" value="TreeGrafter"/>
</dbReference>
<dbReference type="Proteomes" id="UP000095280">
    <property type="component" value="Unplaced"/>
</dbReference>
<keyword evidence="2" id="KW-0812">Transmembrane</keyword>
<comment type="subcellular location">
    <subcellularLocation>
        <location evidence="1">Membrane</location>
        <topology evidence="1">Single-pass membrane protein</topology>
    </subcellularLocation>
</comment>
<dbReference type="PROSITE" id="PS50853">
    <property type="entry name" value="FN3"/>
    <property type="match status" value="1"/>
</dbReference>
<evidence type="ECO:0000259" key="8">
    <source>
        <dbReference type="PROSITE" id="PS50853"/>
    </source>
</evidence>
<reference evidence="10" key="1">
    <citation type="submission" date="2016-11" db="UniProtKB">
        <authorList>
            <consortium name="WormBaseParasite"/>
        </authorList>
    </citation>
    <scope>IDENTIFICATION</scope>
</reference>